<feature type="transmembrane region" description="Helical" evidence="6">
    <location>
        <begin position="349"/>
        <end position="365"/>
    </location>
</feature>
<reference evidence="10 11" key="1">
    <citation type="journal article" date="2011" name="Front. Microbiol.">
        <title>Genomic signatures of strain selection and enhancement in Bacillus atrophaeus var. globigii, a historical biowarfare simulant.</title>
        <authorList>
            <person name="Gibbons H.S."/>
            <person name="Broomall S.M."/>
            <person name="McNew L.A."/>
            <person name="Daligault H."/>
            <person name="Chapman C."/>
            <person name="Bruce D."/>
            <person name="Karavis M."/>
            <person name="Krepps M."/>
            <person name="McGregor P.A."/>
            <person name="Hong C."/>
            <person name="Park K.H."/>
            <person name="Akmal A."/>
            <person name="Feldman A."/>
            <person name="Lin J.S."/>
            <person name="Chang W.E."/>
            <person name="Higgs B.W."/>
            <person name="Demirev P."/>
            <person name="Lindquist J."/>
            <person name="Liem A."/>
            <person name="Fochler E."/>
            <person name="Read T.D."/>
            <person name="Tapia R."/>
            <person name="Johnson S."/>
            <person name="Bishop-Lilly K.A."/>
            <person name="Detter C."/>
            <person name="Han C."/>
            <person name="Sozhamannan S."/>
            <person name="Rosenzweig C.N."/>
            <person name="Skowronski E.W."/>
        </authorList>
    </citation>
    <scope>NUCLEOTIDE SEQUENCE [LARGE SCALE GENOMIC DNA]</scope>
    <source>
        <strain evidence="10 11">CL-SP19</strain>
    </source>
</reference>
<organism evidence="10 11">
    <name type="scientific">Idiomarina seosinensis</name>
    <dbReference type="NCBI Taxonomy" id="281739"/>
    <lineage>
        <taxon>Bacteria</taxon>
        <taxon>Pseudomonadati</taxon>
        <taxon>Pseudomonadota</taxon>
        <taxon>Gammaproteobacteria</taxon>
        <taxon>Alteromonadales</taxon>
        <taxon>Idiomarinaceae</taxon>
        <taxon>Idiomarina</taxon>
    </lineage>
</organism>
<keyword evidence="4 6" id="KW-1133">Transmembrane helix</keyword>
<feature type="domain" description="DUF4131" evidence="9">
    <location>
        <begin position="24"/>
        <end position="181"/>
    </location>
</feature>
<sequence length="768" mass="86494">MDRCLLMFIIGVGLSLNISSAGTFWWSCAAVSLALAVILVSSQALPRARLLAMLVLSVFCGIALTTANLNWQHYQRKQVDELTETTQVKLLISSIPEQYATHSRFVGTVLSITGKQQTFLNPPKIQASWYGNFPRQLKLGQLWLLKVKFKQAQNYWNEGSRDYRLRLSRQGIIALASVTEGHLIEQSNNIRARLAQRFADDANRYNGVLAALSIGVRSFLTAEDKRQWQHNGLTHALAISGLHLSLVGWAGLMLGRVLLSRIFCLTLSMERLEKINIKWLSLLLALLIATGYAWLADFAIATVRALIMFSVIVLHQVLALRVSSWQLLLRTAALLFVIDPLAWLDAGFWLSVTALGTIFSTLWRWQQGPEVNPTYQLFRLQLMFLLVMAPLSLYWFGGVSLLAPLVNLLFLPVISCWILPFTLLGSLSELVYAHTFADNLWYMATLPLMAVTPVLQETASWSFTWWQPKQPVPLPALLSLLLIVMTPISKRLVKWLLAVSVPLTITALADSRERDSNIKLHVLDVGQSQAVVIERAGRAWLVDTGMGYSSGYTLAATVIEPFLQARNLQLEGVWVSHKDRDHSGGVAYLKQHYSDIAWFGALTNRPCQRGMQGNWNNINWSVVWPSAEPIDEVAMGSNNQSCVLLFRYKDFSLLLPGDIEFPAERQIAEKHGFPSVDVLVAAHHGSKTSSGWLKLKQTQPSIILISNGEHKGFNFPHRYTTERFRTMVRPWFNTKDVGQLTVVSDGHRWHLELPFAAKRERLIYTEDD</sequence>
<feature type="transmembrane region" description="Helical" evidence="6">
    <location>
        <begin position="439"/>
        <end position="456"/>
    </location>
</feature>
<dbReference type="NCBIfam" id="TIGR00360">
    <property type="entry name" value="ComEC_N-term"/>
    <property type="match status" value="1"/>
</dbReference>
<keyword evidence="3 6" id="KW-0812">Transmembrane</keyword>
<keyword evidence="11" id="KW-1185">Reference proteome</keyword>
<comment type="subcellular location">
    <subcellularLocation>
        <location evidence="1">Cell membrane</location>
        <topology evidence="1">Multi-pass membrane protein</topology>
    </subcellularLocation>
</comment>
<dbReference type="RefSeq" id="WP_126784104.1">
    <property type="nucleotide sequence ID" value="NZ_PIQF01000001.1"/>
</dbReference>
<dbReference type="InterPro" id="IPR004477">
    <property type="entry name" value="ComEC_N"/>
</dbReference>
<feature type="transmembrane region" description="Helical" evidence="6">
    <location>
        <begin position="232"/>
        <end position="254"/>
    </location>
</feature>
<feature type="transmembrane region" description="Helical" evidence="6">
    <location>
        <begin position="377"/>
        <end position="396"/>
    </location>
</feature>
<dbReference type="NCBIfam" id="TIGR00361">
    <property type="entry name" value="ComEC_Rec2"/>
    <property type="match status" value="1"/>
</dbReference>
<dbReference type="InterPro" id="IPR052159">
    <property type="entry name" value="Competence_DNA_uptake"/>
</dbReference>
<dbReference type="Pfam" id="PF03772">
    <property type="entry name" value="Competence"/>
    <property type="match status" value="1"/>
</dbReference>
<dbReference type="Proteomes" id="UP000287908">
    <property type="component" value="Unassembled WGS sequence"/>
</dbReference>
<evidence type="ECO:0000256" key="3">
    <source>
        <dbReference type="ARBA" id="ARBA00022692"/>
    </source>
</evidence>
<evidence type="ECO:0000259" key="9">
    <source>
        <dbReference type="Pfam" id="PF13567"/>
    </source>
</evidence>
<protein>
    <submittedName>
        <fullName evidence="10">DNA internalization-related competence protein ComEC/Rec2</fullName>
    </submittedName>
</protein>
<feature type="transmembrane region" description="Helical" evidence="6">
    <location>
        <begin position="275"/>
        <end position="295"/>
    </location>
</feature>
<feature type="transmembrane region" description="Helical" evidence="6">
    <location>
        <begin position="301"/>
        <end position="320"/>
    </location>
</feature>
<dbReference type="AlphaFoldDB" id="A0A432ZIL2"/>
<dbReference type="InterPro" id="IPR036866">
    <property type="entry name" value="RibonucZ/Hydroxyglut_hydro"/>
</dbReference>
<gene>
    <name evidence="10" type="ORF">CWI81_04795</name>
</gene>
<keyword evidence="2" id="KW-1003">Cell membrane</keyword>
<evidence type="ECO:0000259" key="7">
    <source>
        <dbReference type="Pfam" id="PF00753"/>
    </source>
</evidence>
<dbReference type="SUPFAM" id="SSF56281">
    <property type="entry name" value="Metallo-hydrolase/oxidoreductase"/>
    <property type="match status" value="1"/>
</dbReference>
<dbReference type="Pfam" id="PF00753">
    <property type="entry name" value="Lactamase_B"/>
    <property type="match status" value="1"/>
</dbReference>
<name>A0A432ZIL2_9GAMM</name>
<comment type="caution">
    <text evidence="10">The sequence shown here is derived from an EMBL/GenBank/DDBJ whole genome shotgun (WGS) entry which is preliminary data.</text>
</comment>
<accession>A0A432ZIL2</accession>
<dbReference type="EMBL" id="PIQF01000001">
    <property type="protein sequence ID" value="RUO77801.1"/>
    <property type="molecule type" value="Genomic_DNA"/>
</dbReference>
<evidence type="ECO:0000256" key="1">
    <source>
        <dbReference type="ARBA" id="ARBA00004651"/>
    </source>
</evidence>
<feature type="transmembrane region" description="Helical" evidence="6">
    <location>
        <begin position="50"/>
        <end position="69"/>
    </location>
</feature>
<dbReference type="InterPro" id="IPR004797">
    <property type="entry name" value="Competence_ComEC/Rec2"/>
</dbReference>
<proteinExistence type="predicted"/>
<feature type="domain" description="ComEC/Rec2-related protein" evidence="8">
    <location>
        <begin position="212"/>
        <end position="485"/>
    </location>
</feature>
<evidence type="ECO:0000259" key="8">
    <source>
        <dbReference type="Pfam" id="PF03772"/>
    </source>
</evidence>
<dbReference type="InterPro" id="IPR001279">
    <property type="entry name" value="Metallo-B-lactamas"/>
</dbReference>
<dbReference type="PANTHER" id="PTHR30619:SF1">
    <property type="entry name" value="RECOMBINATION PROTEIN 2"/>
    <property type="match status" value="1"/>
</dbReference>
<dbReference type="OrthoDB" id="9761531at2"/>
<feature type="domain" description="Metallo-beta-lactamase" evidence="7">
    <location>
        <begin position="524"/>
        <end position="594"/>
    </location>
</feature>
<evidence type="ECO:0000313" key="11">
    <source>
        <dbReference type="Proteomes" id="UP000287908"/>
    </source>
</evidence>
<keyword evidence="5 6" id="KW-0472">Membrane</keyword>
<dbReference type="PANTHER" id="PTHR30619">
    <property type="entry name" value="DNA INTERNALIZATION/COMPETENCE PROTEIN COMEC/REC2"/>
    <property type="match status" value="1"/>
</dbReference>
<evidence type="ECO:0000256" key="6">
    <source>
        <dbReference type="SAM" id="Phobius"/>
    </source>
</evidence>
<evidence type="ECO:0000256" key="4">
    <source>
        <dbReference type="ARBA" id="ARBA00022989"/>
    </source>
</evidence>
<dbReference type="Gene3D" id="3.60.15.10">
    <property type="entry name" value="Ribonuclease Z/Hydroxyacylglutathione hydrolase-like"/>
    <property type="match status" value="2"/>
</dbReference>
<feature type="transmembrane region" description="Helical" evidence="6">
    <location>
        <begin position="408"/>
        <end position="427"/>
    </location>
</feature>
<dbReference type="Pfam" id="PF13567">
    <property type="entry name" value="DUF4131"/>
    <property type="match status" value="1"/>
</dbReference>
<dbReference type="CDD" id="cd07731">
    <property type="entry name" value="ComA-like_MBL-fold"/>
    <property type="match status" value="1"/>
</dbReference>
<feature type="transmembrane region" description="Helical" evidence="6">
    <location>
        <begin position="476"/>
        <end position="493"/>
    </location>
</feature>
<dbReference type="GO" id="GO:0030420">
    <property type="term" value="P:establishment of competence for transformation"/>
    <property type="evidence" value="ECO:0007669"/>
    <property type="project" value="InterPro"/>
</dbReference>
<evidence type="ECO:0000256" key="2">
    <source>
        <dbReference type="ARBA" id="ARBA00022475"/>
    </source>
</evidence>
<feature type="transmembrane region" description="Helical" evidence="6">
    <location>
        <begin position="202"/>
        <end position="220"/>
    </location>
</feature>
<evidence type="ECO:0000313" key="10">
    <source>
        <dbReference type="EMBL" id="RUO77801.1"/>
    </source>
</evidence>
<dbReference type="InterPro" id="IPR035681">
    <property type="entry name" value="ComA-like_MBL"/>
</dbReference>
<evidence type="ECO:0000256" key="5">
    <source>
        <dbReference type="ARBA" id="ARBA00023136"/>
    </source>
</evidence>
<dbReference type="InterPro" id="IPR025405">
    <property type="entry name" value="DUF4131"/>
</dbReference>
<dbReference type="GO" id="GO:0005886">
    <property type="term" value="C:plasma membrane"/>
    <property type="evidence" value="ECO:0007669"/>
    <property type="project" value="UniProtKB-SubCell"/>
</dbReference>